<comment type="caution">
    <text evidence="1">The sequence shown here is derived from an EMBL/GenBank/DDBJ whole genome shotgun (WGS) entry which is preliminary data.</text>
</comment>
<sequence length="225" mass="26293">MERYRDLKEYSKRRKIKINVRDLQIKLLDRTQIRFFIETWHYSKSINGVIADYCFGLFNDSEMIGAMLYGRMAMAGQWKKYGEKAEDIIELRRLCCIDETPKNTESRFIGLTLRWLKNNTEIKTVISYADPNFGHKGIIYRASNFKHVGMSAPGRVIIYGGKRYHDKTIRTKYKGELKPFALKIKKALDSGGAYYVKQKGKFIYRYDLVLNTKGNNNAKRTTSPQ</sequence>
<proteinExistence type="predicted"/>
<reference evidence="1" key="1">
    <citation type="journal article" date="2015" name="Nature">
        <title>Complex archaea that bridge the gap between prokaryotes and eukaryotes.</title>
        <authorList>
            <person name="Spang A."/>
            <person name="Saw J.H."/>
            <person name="Jorgensen S.L."/>
            <person name="Zaremba-Niedzwiedzka K."/>
            <person name="Martijn J."/>
            <person name="Lind A.E."/>
            <person name="van Eijk R."/>
            <person name="Schleper C."/>
            <person name="Guy L."/>
            <person name="Ettema T.J."/>
        </authorList>
    </citation>
    <scope>NUCLEOTIDE SEQUENCE</scope>
</reference>
<evidence type="ECO:0000313" key="1">
    <source>
        <dbReference type="EMBL" id="KKN64863.1"/>
    </source>
</evidence>
<organism evidence="1">
    <name type="scientific">marine sediment metagenome</name>
    <dbReference type="NCBI Taxonomy" id="412755"/>
    <lineage>
        <taxon>unclassified sequences</taxon>
        <taxon>metagenomes</taxon>
        <taxon>ecological metagenomes</taxon>
    </lineage>
</organism>
<dbReference type="AlphaFoldDB" id="A0A0F9VGF6"/>
<accession>A0A0F9VGF6</accession>
<protein>
    <submittedName>
        <fullName evidence="1">Uncharacterized protein</fullName>
    </submittedName>
</protein>
<dbReference type="EMBL" id="LAZR01000541">
    <property type="protein sequence ID" value="KKN64863.1"/>
    <property type="molecule type" value="Genomic_DNA"/>
</dbReference>
<gene>
    <name evidence="1" type="ORF">LCGC14_0486970</name>
</gene>
<dbReference type="InterPro" id="IPR057895">
    <property type="entry name" value="Mom"/>
</dbReference>
<name>A0A0F9VGF6_9ZZZZ</name>
<dbReference type="Pfam" id="PF25680">
    <property type="entry name" value="Mom"/>
    <property type="match status" value="1"/>
</dbReference>